<dbReference type="InterPro" id="IPR018045">
    <property type="entry name" value="S04_transporter_CS"/>
</dbReference>
<feature type="transmembrane region" description="Helical" evidence="5">
    <location>
        <begin position="379"/>
        <end position="399"/>
    </location>
</feature>
<dbReference type="PROSITE" id="PS01130">
    <property type="entry name" value="SLC26A"/>
    <property type="match status" value="1"/>
</dbReference>
<reference evidence="7" key="1">
    <citation type="submission" date="2023-07" db="EMBL/GenBank/DDBJ databases">
        <authorList>
            <consortium name="CYATHOMIX"/>
        </authorList>
    </citation>
    <scope>NUCLEOTIDE SEQUENCE</scope>
    <source>
        <strain evidence="7">N/A</strain>
    </source>
</reference>
<dbReference type="Pfam" id="PF00916">
    <property type="entry name" value="Sulfate_transp"/>
    <property type="match status" value="1"/>
</dbReference>
<feature type="domain" description="STAS" evidence="6">
    <location>
        <begin position="502"/>
        <end position="613"/>
    </location>
</feature>
<feature type="transmembrane region" description="Helical" evidence="5">
    <location>
        <begin position="173"/>
        <end position="194"/>
    </location>
</feature>
<feature type="transmembrane region" description="Helical" evidence="5">
    <location>
        <begin position="302"/>
        <end position="321"/>
    </location>
</feature>
<protein>
    <recommendedName>
        <fullName evidence="6">STAS domain-containing protein</fullName>
    </recommendedName>
</protein>
<dbReference type="InterPro" id="IPR036513">
    <property type="entry name" value="STAS_dom_sf"/>
</dbReference>
<dbReference type="CDD" id="cd07042">
    <property type="entry name" value="STAS_SulP_like_sulfate_transporter"/>
    <property type="match status" value="1"/>
</dbReference>
<feature type="transmembrane region" description="Helical" evidence="5">
    <location>
        <begin position="443"/>
        <end position="468"/>
    </location>
</feature>
<dbReference type="GO" id="GO:0008271">
    <property type="term" value="F:secondary active sulfate transmembrane transporter activity"/>
    <property type="evidence" value="ECO:0007669"/>
    <property type="project" value="InterPro"/>
</dbReference>
<dbReference type="SUPFAM" id="SSF52091">
    <property type="entry name" value="SpoIIaa-like"/>
    <property type="match status" value="1"/>
</dbReference>
<keyword evidence="4 5" id="KW-0472">Membrane</keyword>
<organism evidence="7 8">
    <name type="scientific">Cylicocyclus nassatus</name>
    <name type="common">Nematode worm</name>
    <dbReference type="NCBI Taxonomy" id="53992"/>
    <lineage>
        <taxon>Eukaryota</taxon>
        <taxon>Metazoa</taxon>
        <taxon>Ecdysozoa</taxon>
        <taxon>Nematoda</taxon>
        <taxon>Chromadorea</taxon>
        <taxon>Rhabditida</taxon>
        <taxon>Rhabditina</taxon>
        <taxon>Rhabditomorpha</taxon>
        <taxon>Strongyloidea</taxon>
        <taxon>Strongylidae</taxon>
        <taxon>Cylicocyclus</taxon>
    </lineage>
</organism>
<accession>A0AA36HEQ8</accession>
<dbReference type="Pfam" id="PF01740">
    <property type="entry name" value="STAS"/>
    <property type="match status" value="1"/>
</dbReference>
<feature type="transmembrane region" description="Helical" evidence="5">
    <location>
        <begin position="214"/>
        <end position="241"/>
    </location>
</feature>
<evidence type="ECO:0000256" key="3">
    <source>
        <dbReference type="ARBA" id="ARBA00022989"/>
    </source>
</evidence>
<dbReference type="NCBIfam" id="TIGR00815">
    <property type="entry name" value="sulP"/>
    <property type="match status" value="1"/>
</dbReference>
<name>A0AA36HEQ8_CYLNA</name>
<feature type="transmembrane region" description="Helical" evidence="5">
    <location>
        <begin position="67"/>
        <end position="93"/>
    </location>
</feature>
<dbReference type="PROSITE" id="PS50801">
    <property type="entry name" value="STAS"/>
    <property type="match status" value="1"/>
</dbReference>
<feature type="transmembrane region" description="Helical" evidence="5">
    <location>
        <begin position="342"/>
        <end position="359"/>
    </location>
</feature>
<comment type="subcellular location">
    <subcellularLocation>
        <location evidence="1">Membrane</location>
        <topology evidence="1">Multi-pass membrane protein</topology>
    </subcellularLocation>
</comment>
<evidence type="ECO:0000313" key="7">
    <source>
        <dbReference type="EMBL" id="CAJ0609011.1"/>
    </source>
</evidence>
<dbReference type="InterPro" id="IPR001902">
    <property type="entry name" value="SLC26A/SulP_fam"/>
</dbReference>
<evidence type="ECO:0000313" key="8">
    <source>
        <dbReference type="Proteomes" id="UP001176961"/>
    </source>
</evidence>
<dbReference type="AlphaFoldDB" id="A0AA36HEQ8"/>
<keyword evidence="8" id="KW-1185">Reference proteome</keyword>
<evidence type="ECO:0000256" key="5">
    <source>
        <dbReference type="SAM" id="Phobius"/>
    </source>
</evidence>
<keyword evidence="2 5" id="KW-0812">Transmembrane</keyword>
<dbReference type="EMBL" id="CATQJL010000326">
    <property type="protein sequence ID" value="CAJ0609011.1"/>
    <property type="molecule type" value="Genomic_DNA"/>
</dbReference>
<dbReference type="PANTHER" id="PTHR11814">
    <property type="entry name" value="SULFATE TRANSPORTER"/>
    <property type="match status" value="1"/>
</dbReference>
<dbReference type="Gene3D" id="3.30.750.24">
    <property type="entry name" value="STAS domain"/>
    <property type="match status" value="1"/>
</dbReference>
<evidence type="ECO:0000259" key="6">
    <source>
        <dbReference type="PROSITE" id="PS50801"/>
    </source>
</evidence>
<feature type="transmembrane region" description="Helical" evidence="5">
    <location>
        <begin position="406"/>
        <end position="423"/>
    </location>
</feature>
<evidence type="ECO:0000256" key="2">
    <source>
        <dbReference type="ARBA" id="ARBA00022692"/>
    </source>
</evidence>
<feature type="transmembrane region" description="Helical" evidence="5">
    <location>
        <begin position="139"/>
        <end position="161"/>
    </location>
</feature>
<dbReference type="InterPro" id="IPR011547">
    <property type="entry name" value="SLC26A/SulP_dom"/>
</dbReference>
<dbReference type="Proteomes" id="UP001176961">
    <property type="component" value="Unassembled WGS sequence"/>
</dbReference>
<gene>
    <name evidence="7" type="ORF">CYNAS_LOCUS20994</name>
</gene>
<comment type="caution">
    <text evidence="7">The sequence shown here is derived from an EMBL/GenBank/DDBJ whole genome shotgun (WGS) entry which is preliminary data.</text>
</comment>
<feature type="transmembrane region" description="Helical" evidence="5">
    <location>
        <begin position="100"/>
        <end position="119"/>
    </location>
</feature>
<proteinExistence type="predicted"/>
<keyword evidence="3 5" id="KW-1133">Transmembrane helix</keyword>
<evidence type="ECO:0000256" key="4">
    <source>
        <dbReference type="ARBA" id="ARBA00023136"/>
    </source>
</evidence>
<dbReference type="GO" id="GO:0016020">
    <property type="term" value="C:membrane"/>
    <property type="evidence" value="ECO:0007669"/>
    <property type="project" value="UniProtKB-SubCell"/>
</dbReference>
<sequence length="635" mass="70105">MLSRKCILCEENGKENKTQFLLSRRLLSMLYRRVPVTKWIQGYHWKYIFSDTSAGLTMGIFNVPQGMAYSVLASLTPVYGLYASFFPPLLYFFFGSSRHISIGVFSITCLMVGQARLAILPDNVNGTHATEYKGMTDLTPVDVIIALAFVTGTVQIVLWILHLSFLSAYLSDSVVSGLTFGAAVHAFIAQIPSILGIKAKEGKTSGFLHIFSKLYGICIAIPSTNVATVILSAGTMLFLLLCKHFIEPPLIRRKIPLPSELIALIVTTILSRFLHFHERFGVKIVSHVPVGLPAPSVPRFELAPYLIGYGVSIAVVAYVVTLSMGKLFARKHKYQIDNDQEMLALGLTSFISSFFSVFPTSTSLSRSLINENAGAKTQVSGLISACAILCVILFIAPVLESLPNCVLSSIVAVALLSLLKKIAEVPYLWKFSKTDVIAWVATALGTFCWDIIEGLACGVVVALMTIIIRTQRPTISQLGRIGEHKFRCKATYTLAVSTEAPVIRFDAPVIFTNTELLKSSIRSTMERELNGDNENTDVKWRGVIVDCRSWTHTDAMGVEAVKEINEEMLNKKVLLIFAKLNSAIRIQYARAGLFKHLRESQFCPSLEDALTVAKMLQSDSQAFFQYEKHDSVGVL</sequence>
<evidence type="ECO:0000256" key="1">
    <source>
        <dbReference type="ARBA" id="ARBA00004141"/>
    </source>
</evidence>
<dbReference type="InterPro" id="IPR002645">
    <property type="entry name" value="STAS_dom"/>
</dbReference>